<dbReference type="InterPro" id="IPR028992">
    <property type="entry name" value="Hedgehog/Intein_dom"/>
</dbReference>
<reference evidence="3 4" key="1">
    <citation type="submission" date="2014-01" db="EMBL/GenBank/DDBJ databases">
        <title>Sulfitobacter donghicola JCM 14565 Genome Sequencing.</title>
        <authorList>
            <person name="Lai Q."/>
            <person name="Hong Z."/>
        </authorList>
    </citation>
    <scope>NUCLEOTIDE SEQUENCE [LARGE SCALE GENOMIC DNA]</scope>
    <source>
        <strain evidence="3 4">JCM 14565</strain>
    </source>
</reference>
<organism evidence="3 4">
    <name type="scientific">Sulfitobacter donghicola DSW-25 = KCTC 12864 = JCM 14565</name>
    <dbReference type="NCBI Taxonomy" id="1300350"/>
    <lineage>
        <taxon>Bacteria</taxon>
        <taxon>Pseudomonadati</taxon>
        <taxon>Pseudomonadota</taxon>
        <taxon>Alphaproteobacteria</taxon>
        <taxon>Rhodobacterales</taxon>
        <taxon>Roseobacteraceae</taxon>
        <taxon>Sulfitobacter</taxon>
    </lineage>
</organism>
<proteinExistence type="predicted"/>
<sequence>MTLTANPAAARPAARKTGYGMTAASMPNSKRPQMSAQMTTRTYEIAALREDDSLFIGQGTAPAISLFEDAFSAFTHGSLIQTTMGPVAVEDLQPGDMVETATGEAAELIWVGTSTFSPADTGKRTPLVRIMPDALGQSRPERALTVGPGARILHTPANLRGLADGRQLLTPASKFVDGVNVIEVTPPTPTRLFHICLSRHAVITVDGIEMETFHPGAAGPREVSHSLRDRFISLFPRIGHLSDFGPLAHPRAPEVDTH</sequence>
<feature type="domain" description="Hedgehog/Intein (Hint)" evidence="2">
    <location>
        <begin position="73"/>
        <end position="216"/>
    </location>
</feature>
<dbReference type="SUPFAM" id="SSF51294">
    <property type="entry name" value="Hedgehog/intein (Hint) domain"/>
    <property type="match status" value="1"/>
</dbReference>
<dbReference type="Proteomes" id="UP000027734">
    <property type="component" value="Unassembled WGS sequence"/>
</dbReference>
<dbReference type="AlphaFoldDB" id="A0A073IGA9"/>
<name>A0A073IGA9_9RHOB</name>
<gene>
    <name evidence="3" type="ORF">DSW25_14465</name>
</gene>
<feature type="region of interest" description="Disordered" evidence="1">
    <location>
        <begin position="1"/>
        <end position="36"/>
    </location>
</feature>
<keyword evidence="4" id="KW-1185">Reference proteome</keyword>
<evidence type="ECO:0000256" key="1">
    <source>
        <dbReference type="SAM" id="MobiDB-lite"/>
    </source>
</evidence>
<evidence type="ECO:0000313" key="3">
    <source>
        <dbReference type="EMBL" id="KEJ88844.1"/>
    </source>
</evidence>
<feature type="compositionally biased region" description="Polar residues" evidence="1">
    <location>
        <begin position="25"/>
        <end position="36"/>
    </location>
</feature>
<dbReference type="eggNOG" id="COG2931">
    <property type="taxonomic scope" value="Bacteria"/>
</dbReference>
<dbReference type="STRING" id="1300350.Z948_2371"/>
<evidence type="ECO:0000313" key="4">
    <source>
        <dbReference type="Proteomes" id="UP000027734"/>
    </source>
</evidence>
<protein>
    <recommendedName>
        <fullName evidence="2">Hedgehog/Intein (Hint) domain-containing protein</fullName>
    </recommendedName>
</protein>
<dbReference type="Pfam" id="PF13403">
    <property type="entry name" value="Hint_2"/>
    <property type="match status" value="1"/>
</dbReference>
<comment type="caution">
    <text evidence="3">The sequence shown here is derived from an EMBL/GenBank/DDBJ whole genome shotgun (WGS) entry which is preliminary data.</text>
</comment>
<feature type="compositionally biased region" description="Low complexity" evidence="1">
    <location>
        <begin position="1"/>
        <end position="12"/>
    </location>
</feature>
<dbReference type="InterPro" id="IPR036844">
    <property type="entry name" value="Hint_dom_sf"/>
</dbReference>
<dbReference type="EMBL" id="JAMC01000005">
    <property type="protein sequence ID" value="KEJ88844.1"/>
    <property type="molecule type" value="Genomic_DNA"/>
</dbReference>
<accession>A0A073IGA9</accession>
<evidence type="ECO:0000259" key="2">
    <source>
        <dbReference type="Pfam" id="PF13403"/>
    </source>
</evidence>